<evidence type="ECO:0000256" key="1">
    <source>
        <dbReference type="SAM" id="MobiDB-lite"/>
    </source>
</evidence>
<sequence length="217" mass="23128">MRKLRSKDSTLLVASKTSLAPPCTHSIAAMHSRGSSQPADSTPREKSDGFTQVRTHMPAAGPDLNFRSPSSSPWKQLAAPQGAGCPGARQPFFTGWKLDLPLFSGRGVREQKCQPAGCSSGPCHSVFHRLPAAQGGGTRGWQNPQTGPWRKCRYRTEVPLGQGLAHGQGFTLSAAPFPGLDCLLTIHLNADGQRGCALALAKMGLSVLQIQFGVFQL</sequence>
<evidence type="ECO:0000313" key="2">
    <source>
        <dbReference type="EMBL" id="KAF6466027.1"/>
    </source>
</evidence>
<dbReference type="Proteomes" id="UP000593571">
    <property type="component" value="Unassembled WGS sequence"/>
</dbReference>
<dbReference type="AlphaFoldDB" id="A0A7J8H1E5"/>
<protein>
    <submittedName>
        <fullName evidence="2">Uncharacterized protein</fullName>
    </submittedName>
</protein>
<organism evidence="2 3">
    <name type="scientific">Rousettus aegyptiacus</name>
    <name type="common">Egyptian fruit bat</name>
    <name type="synonym">Pteropus aegyptiacus</name>
    <dbReference type="NCBI Taxonomy" id="9407"/>
    <lineage>
        <taxon>Eukaryota</taxon>
        <taxon>Metazoa</taxon>
        <taxon>Chordata</taxon>
        <taxon>Craniata</taxon>
        <taxon>Vertebrata</taxon>
        <taxon>Euteleostomi</taxon>
        <taxon>Mammalia</taxon>
        <taxon>Eutheria</taxon>
        <taxon>Laurasiatheria</taxon>
        <taxon>Chiroptera</taxon>
        <taxon>Yinpterochiroptera</taxon>
        <taxon>Pteropodoidea</taxon>
        <taxon>Pteropodidae</taxon>
        <taxon>Rousettinae</taxon>
        <taxon>Rousettus</taxon>
    </lineage>
</organism>
<evidence type="ECO:0000313" key="3">
    <source>
        <dbReference type="Proteomes" id="UP000593571"/>
    </source>
</evidence>
<dbReference type="EMBL" id="JACASE010000005">
    <property type="protein sequence ID" value="KAF6466027.1"/>
    <property type="molecule type" value="Genomic_DNA"/>
</dbReference>
<gene>
    <name evidence="2" type="ORF">HJG63_011358</name>
</gene>
<comment type="caution">
    <text evidence="2">The sequence shown here is derived from an EMBL/GenBank/DDBJ whole genome shotgun (WGS) entry which is preliminary data.</text>
</comment>
<keyword evidence="3" id="KW-1185">Reference proteome</keyword>
<feature type="region of interest" description="Disordered" evidence="1">
    <location>
        <begin position="23"/>
        <end position="81"/>
    </location>
</feature>
<reference evidence="2 3" key="1">
    <citation type="journal article" date="2020" name="Nature">
        <title>Six reference-quality genomes reveal evolution of bat adaptations.</title>
        <authorList>
            <person name="Jebb D."/>
            <person name="Huang Z."/>
            <person name="Pippel M."/>
            <person name="Hughes G.M."/>
            <person name="Lavrichenko K."/>
            <person name="Devanna P."/>
            <person name="Winkler S."/>
            <person name="Jermiin L.S."/>
            <person name="Skirmuntt E.C."/>
            <person name="Katzourakis A."/>
            <person name="Burkitt-Gray L."/>
            <person name="Ray D.A."/>
            <person name="Sullivan K.A.M."/>
            <person name="Roscito J.G."/>
            <person name="Kirilenko B.M."/>
            <person name="Davalos L.M."/>
            <person name="Corthals A.P."/>
            <person name="Power M.L."/>
            <person name="Jones G."/>
            <person name="Ransome R.D."/>
            <person name="Dechmann D.K.N."/>
            <person name="Locatelli A.G."/>
            <person name="Puechmaille S.J."/>
            <person name="Fedrigo O."/>
            <person name="Jarvis E.D."/>
            <person name="Hiller M."/>
            <person name="Vernes S.C."/>
            <person name="Myers E.W."/>
            <person name="Teeling E.C."/>
        </authorList>
    </citation>
    <scope>NUCLEOTIDE SEQUENCE [LARGE SCALE GENOMIC DNA]</scope>
    <source>
        <strain evidence="2">MRouAeg1</strain>
        <tissue evidence="2">Muscle</tissue>
    </source>
</reference>
<accession>A0A7J8H1E5</accession>
<name>A0A7J8H1E5_ROUAE</name>
<proteinExistence type="predicted"/>